<dbReference type="EMBL" id="JACHVC010000012">
    <property type="protein sequence ID" value="MBC2606953.1"/>
    <property type="molecule type" value="Genomic_DNA"/>
</dbReference>
<dbReference type="InterPro" id="IPR029063">
    <property type="entry name" value="SAM-dependent_MTases_sf"/>
</dbReference>
<dbReference type="RefSeq" id="WP_185660821.1">
    <property type="nucleotide sequence ID" value="NZ_CAWPOO010000012.1"/>
</dbReference>
<dbReference type="Pfam" id="PF08241">
    <property type="entry name" value="Methyltransf_11"/>
    <property type="match status" value="1"/>
</dbReference>
<evidence type="ECO:0000259" key="1">
    <source>
        <dbReference type="Pfam" id="PF08241"/>
    </source>
</evidence>
<protein>
    <submittedName>
        <fullName evidence="2">Class I SAM-dependent methyltransferase</fullName>
    </submittedName>
</protein>
<evidence type="ECO:0000313" key="3">
    <source>
        <dbReference type="Proteomes" id="UP000526501"/>
    </source>
</evidence>
<organism evidence="2 3">
    <name type="scientific">Pelagicoccus albus</name>
    <dbReference type="NCBI Taxonomy" id="415222"/>
    <lineage>
        <taxon>Bacteria</taxon>
        <taxon>Pseudomonadati</taxon>
        <taxon>Verrucomicrobiota</taxon>
        <taxon>Opitutia</taxon>
        <taxon>Puniceicoccales</taxon>
        <taxon>Pelagicoccaceae</taxon>
        <taxon>Pelagicoccus</taxon>
    </lineage>
</organism>
<gene>
    <name evidence="2" type="ORF">H5P27_12945</name>
</gene>
<accession>A0A7X1B777</accession>
<dbReference type="CDD" id="cd02440">
    <property type="entry name" value="AdoMet_MTases"/>
    <property type="match status" value="1"/>
</dbReference>
<dbReference type="SUPFAM" id="SSF53335">
    <property type="entry name" value="S-adenosyl-L-methionine-dependent methyltransferases"/>
    <property type="match status" value="1"/>
</dbReference>
<dbReference type="Gene3D" id="3.40.50.150">
    <property type="entry name" value="Vaccinia Virus protein VP39"/>
    <property type="match status" value="1"/>
</dbReference>
<proteinExistence type="predicted"/>
<reference evidence="2 3" key="1">
    <citation type="submission" date="2020-07" db="EMBL/GenBank/DDBJ databases">
        <authorList>
            <person name="Feng X."/>
        </authorList>
    </citation>
    <scope>NUCLEOTIDE SEQUENCE [LARGE SCALE GENOMIC DNA]</scope>
    <source>
        <strain evidence="2 3">JCM23202</strain>
    </source>
</reference>
<dbReference type="PANTHER" id="PTHR43861">
    <property type="entry name" value="TRANS-ACONITATE 2-METHYLTRANSFERASE-RELATED"/>
    <property type="match status" value="1"/>
</dbReference>
<sequence length="204" mass="22968">MSLLPPAPARILDLGVGTGWTSTFLSLAGYDVVGVDIAEDMIEIAWANKERYGAERLEFVVSDYETLGFYEEFDGAVFYDSLHHAVDDRAALDCAYRALKQGGVLVCHEPASGHAKAEESVKARELYDVTERDMPPKQIIDVGLEVGFESHELYSHSWEPEKIGPVKGLDAICRLYWEKLMGFFGAWGESRKNYERRKMVVLKK</sequence>
<dbReference type="PANTHER" id="PTHR43861:SF1">
    <property type="entry name" value="TRANS-ACONITATE 2-METHYLTRANSFERASE"/>
    <property type="match status" value="1"/>
</dbReference>
<name>A0A7X1B777_9BACT</name>
<comment type="caution">
    <text evidence="2">The sequence shown here is derived from an EMBL/GenBank/DDBJ whole genome shotgun (WGS) entry which is preliminary data.</text>
</comment>
<keyword evidence="2" id="KW-0489">Methyltransferase</keyword>
<keyword evidence="2" id="KW-0808">Transferase</keyword>
<feature type="domain" description="Methyltransferase type 11" evidence="1">
    <location>
        <begin position="12"/>
        <end position="107"/>
    </location>
</feature>
<dbReference type="GO" id="GO:0008757">
    <property type="term" value="F:S-adenosylmethionine-dependent methyltransferase activity"/>
    <property type="evidence" value="ECO:0007669"/>
    <property type="project" value="InterPro"/>
</dbReference>
<dbReference type="InterPro" id="IPR013216">
    <property type="entry name" value="Methyltransf_11"/>
</dbReference>
<keyword evidence="3" id="KW-1185">Reference proteome</keyword>
<dbReference type="AlphaFoldDB" id="A0A7X1B777"/>
<dbReference type="GO" id="GO:0032259">
    <property type="term" value="P:methylation"/>
    <property type="evidence" value="ECO:0007669"/>
    <property type="project" value="UniProtKB-KW"/>
</dbReference>
<evidence type="ECO:0000313" key="2">
    <source>
        <dbReference type="EMBL" id="MBC2606953.1"/>
    </source>
</evidence>
<dbReference type="Proteomes" id="UP000526501">
    <property type="component" value="Unassembled WGS sequence"/>
</dbReference>